<feature type="compositionally biased region" description="Basic and acidic residues" evidence="1">
    <location>
        <begin position="275"/>
        <end position="293"/>
    </location>
</feature>
<evidence type="ECO:0000313" key="2">
    <source>
        <dbReference type="EMBL" id="SNR53149.1"/>
    </source>
</evidence>
<accession>A0A238X5L4</accession>
<evidence type="ECO:0000313" key="3">
    <source>
        <dbReference type="Proteomes" id="UP000198415"/>
    </source>
</evidence>
<organism evidence="2 3">
    <name type="scientific">Actinoplanes regularis</name>
    <dbReference type="NCBI Taxonomy" id="52697"/>
    <lineage>
        <taxon>Bacteria</taxon>
        <taxon>Bacillati</taxon>
        <taxon>Actinomycetota</taxon>
        <taxon>Actinomycetes</taxon>
        <taxon>Micromonosporales</taxon>
        <taxon>Micromonosporaceae</taxon>
        <taxon>Actinoplanes</taxon>
    </lineage>
</organism>
<keyword evidence="3" id="KW-1185">Reference proteome</keyword>
<dbReference type="Proteomes" id="UP000198415">
    <property type="component" value="Unassembled WGS sequence"/>
</dbReference>
<gene>
    <name evidence="2" type="ORF">SAMN06264365_1037</name>
</gene>
<sequence>MLLTGLGWKPAPWRRHRFFQGDGLIAWARDRQIEVELADFGAVDDLDYDDFDDAEPYEAARDQLYVDAAKAAARTAGALDLPPAGPFDADELRYSPDRIRSRSGHWVVSLGTVNDGSDLPIVAVADFTWGADLPGRLTALIPPPIEPPVIDWSTTSRPLPADYRWLMDTYGPITLGGYLTLLSPDEIPAPIRGSRFITDPHPFVDRLPAGSTATGDTVSWVMHESMSWDSEESQNPPDEWTLELSRPGHRATSDVGLLRHLVLELLESGNPPRPSDGRRRVPMNDDQARLTDG</sequence>
<proteinExistence type="predicted"/>
<name>A0A238X5L4_9ACTN</name>
<evidence type="ECO:0000256" key="1">
    <source>
        <dbReference type="SAM" id="MobiDB-lite"/>
    </source>
</evidence>
<reference evidence="2 3" key="1">
    <citation type="submission" date="2017-06" db="EMBL/GenBank/DDBJ databases">
        <authorList>
            <person name="Kim H.J."/>
            <person name="Triplett B.A."/>
        </authorList>
    </citation>
    <scope>NUCLEOTIDE SEQUENCE [LARGE SCALE GENOMIC DNA]</scope>
    <source>
        <strain evidence="2 3">DSM 43151</strain>
    </source>
</reference>
<feature type="region of interest" description="Disordered" evidence="1">
    <location>
        <begin position="268"/>
        <end position="293"/>
    </location>
</feature>
<dbReference type="EMBL" id="FZNR01000003">
    <property type="protein sequence ID" value="SNR53149.1"/>
    <property type="molecule type" value="Genomic_DNA"/>
</dbReference>
<protein>
    <submittedName>
        <fullName evidence="2">Uncharacterized protein</fullName>
    </submittedName>
</protein>
<feature type="region of interest" description="Disordered" evidence="1">
    <location>
        <begin position="225"/>
        <end position="247"/>
    </location>
</feature>
<dbReference type="AlphaFoldDB" id="A0A238X5L4"/>